<evidence type="ECO:0000313" key="2">
    <source>
        <dbReference type="Proteomes" id="UP000807469"/>
    </source>
</evidence>
<comment type="caution">
    <text evidence="1">The sequence shown here is derived from an EMBL/GenBank/DDBJ whole genome shotgun (WGS) entry which is preliminary data.</text>
</comment>
<reference evidence="1" key="1">
    <citation type="submission" date="2020-11" db="EMBL/GenBank/DDBJ databases">
        <authorList>
            <consortium name="DOE Joint Genome Institute"/>
            <person name="Ahrendt S."/>
            <person name="Riley R."/>
            <person name="Andreopoulos W."/>
            <person name="Labutti K."/>
            <person name="Pangilinan J."/>
            <person name="Ruiz-Duenas F.J."/>
            <person name="Barrasa J.M."/>
            <person name="Sanchez-Garcia M."/>
            <person name="Camarero S."/>
            <person name="Miyauchi S."/>
            <person name="Serrano A."/>
            <person name="Linde D."/>
            <person name="Babiker R."/>
            <person name="Drula E."/>
            <person name="Ayuso-Fernandez I."/>
            <person name="Pacheco R."/>
            <person name="Padilla G."/>
            <person name="Ferreira P."/>
            <person name="Barriuso J."/>
            <person name="Kellner H."/>
            <person name="Castanera R."/>
            <person name="Alfaro M."/>
            <person name="Ramirez L."/>
            <person name="Pisabarro A.G."/>
            <person name="Kuo A."/>
            <person name="Tritt A."/>
            <person name="Lipzen A."/>
            <person name="He G."/>
            <person name="Yan M."/>
            <person name="Ng V."/>
            <person name="Cullen D."/>
            <person name="Martin F."/>
            <person name="Rosso M.-N."/>
            <person name="Henrissat B."/>
            <person name="Hibbett D."/>
            <person name="Martinez A.T."/>
            <person name="Grigoriev I.V."/>
        </authorList>
    </citation>
    <scope>NUCLEOTIDE SEQUENCE</scope>
    <source>
        <strain evidence="1">CIRM-BRFM 674</strain>
    </source>
</reference>
<dbReference type="Proteomes" id="UP000807469">
    <property type="component" value="Unassembled WGS sequence"/>
</dbReference>
<gene>
    <name evidence="1" type="ORF">BDN70DRAFT_6089</name>
</gene>
<protein>
    <submittedName>
        <fullName evidence="1">Uncharacterized protein</fullName>
    </submittedName>
</protein>
<sequence>MMMMSMPRLDQLRCLSRHGHSRRRRTSANSMGPLQSHRISARPRLRLNTSAAILYLTSLLDRVHKWWILLQQMYSECFFYASEPNVHAIALAQFYAPQCHLTAPTQIYAPIPVPTKLHTVK</sequence>
<name>A0A9P6D869_9AGAR</name>
<proteinExistence type="predicted"/>
<dbReference type="AlphaFoldDB" id="A0A9P6D869"/>
<evidence type="ECO:0000313" key="1">
    <source>
        <dbReference type="EMBL" id="KAF9486368.1"/>
    </source>
</evidence>
<keyword evidence="2" id="KW-1185">Reference proteome</keyword>
<dbReference type="EMBL" id="MU155130">
    <property type="protein sequence ID" value="KAF9486368.1"/>
    <property type="molecule type" value="Genomic_DNA"/>
</dbReference>
<organism evidence="1 2">
    <name type="scientific">Pholiota conissans</name>
    <dbReference type="NCBI Taxonomy" id="109636"/>
    <lineage>
        <taxon>Eukaryota</taxon>
        <taxon>Fungi</taxon>
        <taxon>Dikarya</taxon>
        <taxon>Basidiomycota</taxon>
        <taxon>Agaricomycotina</taxon>
        <taxon>Agaricomycetes</taxon>
        <taxon>Agaricomycetidae</taxon>
        <taxon>Agaricales</taxon>
        <taxon>Agaricineae</taxon>
        <taxon>Strophariaceae</taxon>
        <taxon>Pholiota</taxon>
    </lineage>
</organism>
<accession>A0A9P6D869</accession>